<gene>
    <name evidence="2" type="ORF">NCTC1935_03494</name>
</gene>
<evidence type="ECO:0000313" key="2">
    <source>
        <dbReference type="EMBL" id="VFA85654.1"/>
    </source>
</evidence>
<sequence>MRCCWLRARRLRLAGGPQCREIVAARGEFRNQVGEFGVPRLAPAGQPRPPARDVHPGNRTSADALRLLTQRLSRDICAVEEFAESSAWVVLVGGRATFRWARGARALCKPATSNGRDGRRDRRSLVGAGDRAGMVRAPVTPADRAPHHRPPALSSPITGGTVAGGSPSSSFPWRLRWDPEAGCERWRRTGGRVRPTLPVRVGGVGQGGVRRWGRGGGGASSAPSAGGNTFLGLPRSSVPWSVVRR</sequence>
<feature type="region of interest" description="Disordered" evidence="1">
    <location>
        <begin position="197"/>
        <end position="230"/>
    </location>
</feature>
<evidence type="ECO:0000256" key="1">
    <source>
        <dbReference type="SAM" id="MobiDB-lite"/>
    </source>
</evidence>
<accession>A0A449GIU7</accession>
<feature type="region of interest" description="Disordered" evidence="1">
    <location>
        <begin position="39"/>
        <end position="58"/>
    </location>
</feature>
<proteinExistence type="predicted"/>
<dbReference type="EMBL" id="CAACYE010000005">
    <property type="protein sequence ID" value="VFA85654.1"/>
    <property type="molecule type" value="Genomic_DNA"/>
</dbReference>
<organism evidence="2">
    <name type="scientific">Nocardia farcinica</name>
    <dbReference type="NCBI Taxonomy" id="37329"/>
    <lineage>
        <taxon>Bacteria</taxon>
        <taxon>Bacillati</taxon>
        <taxon>Actinomycetota</taxon>
        <taxon>Actinomycetes</taxon>
        <taxon>Mycobacteriales</taxon>
        <taxon>Nocardiaceae</taxon>
        <taxon>Nocardia</taxon>
    </lineage>
</organism>
<dbReference type="AlphaFoldDB" id="A0A449GIU7"/>
<protein>
    <submittedName>
        <fullName evidence="2">Uncharacterized protein</fullName>
    </submittedName>
</protein>
<reference evidence="2" key="1">
    <citation type="submission" date="2019-02" db="EMBL/GenBank/DDBJ databases">
        <authorList>
            <consortium name="Pathogen Informatics"/>
        </authorList>
    </citation>
    <scope>NUCLEOTIDE SEQUENCE</scope>
    <source>
        <strain evidence="2">3012STDY6733949</strain>
    </source>
</reference>
<feature type="compositionally biased region" description="Gly residues" evidence="1">
    <location>
        <begin position="202"/>
        <end position="219"/>
    </location>
</feature>
<name>A0A449GIU7_NOCFR</name>
<feature type="region of interest" description="Disordered" evidence="1">
    <location>
        <begin position="109"/>
        <end position="170"/>
    </location>
</feature>